<name>M2UT58_COCH5</name>
<dbReference type="Pfam" id="PF00651">
    <property type="entry name" value="BTB"/>
    <property type="match status" value="1"/>
</dbReference>
<dbReference type="STRING" id="701091.M2UT58"/>
<dbReference type="PANTHER" id="PTHR24413">
    <property type="entry name" value="SPECKLE-TYPE POZ PROTEIN"/>
    <property type="match status" value="1"/>
</dbReference>
<dbReference type="Gene3D" id="3.30.710.10">
    <property type="entry name" value="Potassium Channel Kv1.1, Chain A"/>
    <property type="match status" value="1"/>
</dbReference>
<dbReference type="PROSITE" id="PS50097">
    <property type="entry name" value="BTB"/>
    <property type="match status" value="1"/>
</dbReference>
<reference evidence="3" key="2">
    <citation type="journal article" date="2013" name="PLoS Genet.">
        <title>Comparative genome structure, secondary metabolite, and effector coding capacity across Cochliobolus pathogens.</title>
        <authorList>
            <person name="Condon B.J."/>
            <person name="Leng Y."/>
            <person name="Wu D."/>
            <person name="Bushley K.E."/>
            <person name="Ohm R.A."/>
            <person name="Otillar R."/>
            <person name="Martin J."/>
            <person name="Schackwitz W."/>
            <person name="Grimwood J."/>
            <person name="MohdZainudin N."/>
            <person name="Xue C."/>
            <person name="Wang R."/>
            <person name="Manning V.A."/>
            <person name="Dhillon B."/>
            <person name="Tu Z.J."/>
            <person name="Steffenson B.J."/>
            <person name="Salamov A."/>
            <person name="Sun H."/>
            <person name="Lowry S."/>
            <person name="LaButti K."/>
            <person name="Han J."/>
            <person name="Copeland A."/>
            <person name="Lindquist E."/>
            <person name="Barry K."/>
            <person name="Schmutz J."/>
            <person name="Baker S.E."/>
            <person name="Ciuffetti L.M."/>
            <person name="Grigoriev I.V."/>
            <person name="Zhong S."/>
            <person name="Turgeon B.G."/>
        </authorList>
    </citation>
    <scope>NUCLEOTIDE SEQUENCE [LARGE SCALE GENOMIC DNA]</scope>
    <source>
        <strain evidence="3">C5 / ATCC 48332 / race O</strain>
    </source>
</reference>
<accession>M2UT58</accession>
<keyword evidence="3" id="KW-1185">Reference proteome</keyword>
<dbReference type="AlphaFoldDB" id="M2UT58"/>
<dbReference type="OrthoDB" id="6359816at2759"/>
<sequence>MAINLENYVRDLAYLTCGNLSDLTLNFGDKSWQIHKALASCHSKWFRKAITIGFEETDSGVVTLQDDIEFTDAVDCMVSYFYEAGYNASKYSTSESLLHAQVAILADKYDCASLYDLARTSFANTVKAVENDDWAVIAAFTYDNTSIEVPAHVELRGLVVAAVAGRHSILTSTIRNESIVEILRSSADLATDLLLSGLGSKAKDGSEHIFMCDHCHYVHAGSRNCSNVVFGGSIGGGCPQCGNPSGTTSKRYTHRFRIVSAFSCPFCDGVHTVAPMEPEPAPIITLA</sequence>
<dbReference type="CDD" id="cd18186">
    <property type="entry name" value="BTB_POZ_ZBTB_KLHL-like"/>
    <property type="match status" value="1"/>
</dbReference>
<protein>
    <recommendedName>
        <fullName evidence="1">BTB domain-containing protein</fullName>
    </recommendedName>
</protein>
<reference evidence="2 3" key="1">
    <citation type="journal article" date="2012" name="PLoS Pathog.">
        <title>Diverse lifestyles and strategies of plant pathogenesis encoded in the genomes of eighteen Dothideomycetes fungi.</title>
        <authorList>
            <person name="Ohm R.A."/>
            <person name="Feau N."/>
            <person name="Henrissat B."/>
            <person name="Schoch C.L."/>
            <person name="Horwitz B.A."/>
            <person name="Barry K.W."/>
            <person name="Condon B.J."/>
            <person name="Copeland A.C."/>
            <person name="Dhillon B."/>
            <person name="Glaser F."/>
            <person name="Hesse C.N."/>
            <person name="Kosti I."/>
            <person name="LaButti K."/>
            <person name="Lindquist E.A."/>
            <person name="Lucas S."/>
            <person name="Salamov A.A."/>
            <person name="Bradshaw R.E."/>
            <person name="Ciuffetti L."/>
            <person name="Hamelin R.C."/>
            <person name="Kema G.H.J."/>
            <person name="Lawrence C."/>
            <person name="Scott J.A."/>
            <person name="Spatafora J.W."/>
            <person name="Turgeon B.G."/>
            <person name="de Wit P.J.G.M."/>
            <person name="Zhong S."/>
            <person name="Goodwin S.B."/>
            <person name="Grigoriev I.V."/>
        </authorList>
    </citation>
    <scope>NUCLEOTIDE SEQUENCE [LARGE SCALE GENOMIC DNA]</scope>
    <source>
        <strain evidence="3">C5 / ATCC 48332 / race O</strain>
    </source>
</reference>
<gene>
    <name evidence="2" type="ORF">COCHEDRAFT_1162773</name>
</gene>
<proteinExistence type="predicted"/>
<dbReference type="SUPFAM" id="SSF54695">
    <property type="entry name" value="POZ domain"/>
    <property type="match status" value="1"/>
</dbReference>
<dbReference type="EMBL" id="KB445569">
    <property type="protein sequence ID" value="EMD96761.1"/>
    <property type="molecule type" value="Genomic_DNA"/>
</dbReference>
<evidence type="ECO:0000313" key="3">
    <source>
        <dbReference type="Proteomes" id="UP000016936"/>
    </source>
</evidence>
<organism evidence="2 3">
    <name type="scientific">Cochliobolus heterostrophus (strain C5 / ATCC 48332 / race O)</name>
    <name type="common">Southern corn leaf blight fungus</name>
    <name type="synonym">Bipolaris maydis</name>
    <dbReference type="NCBI Taxonomy" id="701091"/>
    <lineage>
        <taxon>Eukaryota</taxon>
        <taxon>Fungi</taxon>
        <taxon>Dikarya</taxon>
        <taxon>Ascomycota</taxon>
        <taxon>Pezizomycotina</taxon>
        <taxon>Dothideomycetes</taxon>
        <taxon>Pleosporomycetidae</taxon>
        <taxon>Pleosporales</taxon>
        <taxon>Pleosporineae</taxon>
        <taxon>Pleosporaceae</taxon>
        <taxon>Bipolaris</taxon>
    </lineage>
</organism>
<evidence type="ECO:0000313" key="2">
    <source>
        <dbReference type="EMBL" id="EMD96761.1"/>
    </source>
</evidence>
<dbReference type="Proteomes" id="UP000016936">
    <property type="component" value="Unassembled WGS sequence"/>
</dbReference>
<dbReference type="InterPro" id="IPR000210">
    <property type="entry name" value="BTB/POZ_dom"/>
</dbReference>
<feature type="domain" description="BTB" evidence="1">
    <location>
        <begin position="21"/>
        <end position="90"/>
    </location>
</feature>
<dbReference type="HOGENOM" id="CLU_057752_4_0_1"/>
<dbReference type="InterPro" id="IPR011333">
    <property type="entry name" value="SKP1/BTB/POZ_sf"/>
</dbReference>
<evidence type="ECO:0000259" key="1">
    <source>
        <dbReference type="PROSITE" id="PS50097"/>
    </source>
</evidence>